<proteinExistence type="predicted"/>
<accession>A0A0M3IFX9</accession>
<name>A0A0M3IFX9_ASCLU</name>
<keyword evidence="5" id="KW-1185">Reference proteome</keyword>
<dbReference type="InterPro" id="IPR002486">
    <property type="entry name" value="Col_cuticle_N"/>
</dbReference>
<dbReference type="SMART" id="SM01088">
    <property type="entry name" value="Col_cuticle_N"/>
    <property type="match status" value="1"/>
</dbReference>
<dbReference type="Pfam" id="PF01484">
    <property type="entry name" value="Col_cuticle_N"/>
    <property type="match status" value="1"/>
</dbReference>
<feature type="compositionally biased region" description="Basic and acidic residues" evidence="2">
    <location>
        <begin position="117"/>
        <end position="126"/>
    </location>
</feature>
<keyword evidence="1" id="KW-0677">Repeat</keyword>
<evidence type="ECO:0000256" key="3">
    <source>
        <dbReference type="SAM" id="Phobius"/>
    </source>
</evidence>
<reference evidence="6" key="1">
    <citation type="submission" date="2017-02" db="UniProtKB">
        <authorList>
            <consortium name="WormBaseParasite"/>
        </authorList>
    </citation>
    <scope>IDENTIFICATION</scope>
</reference>
<evidence type="ECO:0000256" key="1">
    <source>
        <dbReference type="ARBA" id="ARBA00022737"/>
    </source>
</evidence>
<feature type="domain" description="Nematode cuticle collagen N-terminal" evidence="4">
    <location>
        <begin position="8"/>
        <end position="60"/>
    </location>
</feature>
<dbReference type="InterPro" id="IPR008160">
    <property type="entry name" value="Collagen"/>
</dbReference>
<dbReference type="Proteomes" id="UP000036681">
    <property type="component" value="Unplaced"/>
</dbReference>
<feature type="compositionally biased region" description="Basic and acidic residues" evidence="2">
    <location>
        <begin position="197"/>
        <end position="214"/>
    </location>
</feature>
<feature type="transmembrane region" description="Helical" evidence="3">
    <location>
        <begin position="12"/>
        <end position="31"/>
    </location>
</feature>
<feature type="region of interest" description="Disordered" evidence="2">
    <location>
        <begin position="85"/>
        <end position="339"/>
    </location>
</feature>
<evidence type="ECO:0000313" key="6">
    <source>
        <dbReference type="WBParaSite" id="ALUE_0001715501-mRNA-1"/>
    </source>
</evidence>
<evidence type="ECO:0000256" key="2">
    <source>
        <dbReference type="SAM" id="MobiDB-lite"/>
    </source>
</evidence>
<sequence>MGCSQLRFSVSLAVILSGIAFIVFAILYPIMINEIALIEEELSIHRNEFNEISNKMWSEILQQSTIIRHRHIRAIERKRRQYGYSDYERSDGDRGSSGGPETIAAGKSCPAGPKGPNGDRGERGEDGLDGYPGKPGLDGIAIEPTSGSCAPCPPGPIGLPGYKGRRGSRGPKGQKGAQGKPEQDAGRDGVMGDEGPEGDRGYQGDVGPRGEKGPPGKSGIKGRKGPRGPKGETGPIGPEGDEGIPGERGEDAPAGLRGEEGPRGTPGKRGRPGPPGKSGIPGQKGADGEYCPCPDRLNEEGNRQTGNKHTKGRPRPRPFDNANRQDSYSTYDGRSFRQI</sequence>
<evidence type="ECO:0000259" key="4">
    <source>
        <dbReference type="SMART" id="SM01088"/>
    </source>
</evidence>
<keyword evidence="3" id="KW-0472">Membrane</keyword>
<organism evidence="5 6">
    <name type="scientific">Ascaris lumbricoides</name>
    <name type="common">Giant roundworm</name>
    <dbReference type="NCBI Taxonomy" id="6252"/>
    <lineage>
        <taxon>Eukaryota</taxon>
        <taxon>Metazoa</taxon>
        <taxon>Ecdysozoa</taxon>
        <taxon>Nematoda</taxon>
        <taxon>Chromadorea</taxon>
        <taxon>Rhabditida</taxon>
        <taxon>Spirurina</taxon>
        <taxon>Ascaridomorpha</taxon>
        <taxon>Ascaridoidea</taxon>
        <taxon>Ascarididae</taxon>
        <taxon>Ascaris</taxon>
    </lineage>
</organism>
<feature type="compositionally biased region" description="Polar residues" evidence="2">
    <location>
        <begin position="322"/>
        <end position="339"/>
    </location>
</feature>
<dbReference type="PANTHER" id="PTHR24637">
    <property type="entry name" value="COLLAGEN"/>
    <property type="match status" value="1"/>
</dbReference>
<feature type="compositionally biased region" description="Basic and acidic residues" evidence="2">
    <location>
        <begin position="245"/>
        <end position="262"/>
    </location>
</feature>
<dbReference type="PANTHER" id="PTHR24637:SF334">
    <property type="entry name" value="NEMATODE CUTICLE COLLAGEN N-TERMINAL DOMAIN-CONTAINING PROTEIN"/>
    <property type="match status" value="1"/>
</dbReference>
<keyword evidence="3" id="KW-0812">Transmembrane</keyword>
<dbReference type="GO" id="GO:0042302">
    <property type="term" value="F:structural constituent of cuticle"/>
    <property type="evidence" value="ECO:0007669"/>
    <property type="project" value="InterPro"/>
</dbReference>
<dbReference type="Pfam" id="PF01391">
    <property type="entry name" value="Collagen"/>
    <property type="match status" value="1"/>
</dbReference>
<evidence type="ECO:0000313" key="5">
    <source>
        <dbReference type="Proteomes" id="UP000036681"/>
    </source>
</evidence>
<dbReference type="WBParaSite" id="ALUE_0001715501-mRNA-1">
    <property type="protein sequence ID" value="ALUE_0001715501-mRNA-1"/>
    <property type="gene ID" value="ALUE_0001715501"/>
</dbReference>
<feature type="compositionally biased region" description="Basic residues" evidence="2">
    <location>
        <begin position="306"/>
        <end position="316"/>
    </location>
</feature>
<dbReference type="AlphaFoldDB" id="A0A0M3IFX9"/>
<protein>
    <submittedName>
        <fullName evidence="6">Col_cuticle_N domain-containing protein</fullName>
    </submittedName>
</protein>
<keyword evidence="3" id="KW-1133">Transmembrane helix</keyword>